<evidence type="ECO:0000259" key="6">
    <source>
        <dbReference type="PROSITE" id="PS51077"/>
    </source>
</evidence>
<dbReference type="PROSITE" id="PS51077">
    <property type="entry name" value="HTH_ICLR"/>
    <property type="match status" value="1"/>
</dbReference>
<dbReference type="InterPro" id="IPR010699">
    <property type="entry name" value="DUF1275"/>
</dbReference>
<feature type="region of interest" description="Disordered" evidence="4">
    <location>
        <begin position="174"/>
        <end position="219"/>
    </location>
</feature>
<organism evidence="8 9">
    <name type="scientific">Pseudonocardia charpentierae</name>
    <dbReference type="NCBI Taxonomy" id="3075545"/>
    <lineage>
        <taxon>Bacteria</taxon>
        <taxon>Bacillati</taxon>
        <taxon>Actinomycetota</taxon>
        <taxon>Actinomycetes</taxon>
        <taxon>Pseudonocardiales</taxon>
        <taxon>Pseudonocardiaceae</taxon>
        <taxon>Pseudonocardia</taxon>
    </lineage>
</organism>
<dbReference type="EMBL" id="JAVREJ010000005">
    <property type="protein sequence ID" value="MDT0349748.1"/>
    <property type="molecule type" value="Genomic_DNA"/>
</dbReference>
<dbReference type="PROSITE" id="PS51078">
    <property type="entry name" value="ICLR_ED"/>
    <property type="match status" value="1"/>
</dbReference>
<evidence type="ECO:0000256" key="3">
    <source>
        <dbReference type="ARBA" id="ARBA00023163"/>
    </source>
</evidence>
<dbReference type="InterPro" id="IPR036388">
    <property type="entry name" value="WH-like_DNA-bd_sf"/>
</dbReference>
<evidence type="ECO:0000313" key="8">
    <source>
        <dbReference type="EMBL" id="MDT0349748.1"/>
    </source>
</evidence>
<dbReference type="InterPro" id="IPR014757">
    <property type="entry name" value="Tscrpt_reg_IclR_C"/>
</dbReference>
<evidence type="ECO:0000313" key="9">
    <source>
        <dbReference type="Proteomes" id="UP001183202"/>
    </source>
</evidence>
<keyword evidence="2" id="KW-0238">DNA-binding</keyword>
<comment type="caution">
    <text evidence="8">The sequence shown here is derived from an EMBL/GenBank/DDBJ whole genome shotgun (WGS) entry which is preliminary data.</text>
</comment>
<dbReference type="InterPro" id="IPR050707">
    <property type="entry name" value="HTH_MetabolicPath_Reg"/>
</dbReference>
<keyword evidence="5" id="KW-0472">Membrane</keyword>
<dbReference type="Gene3D" id="1.10.10.10">
    <property type="entry name" value="Winged helix-like DNA-binding domain superfamily/Winged helix DNA-binding domain"/>
    <property type="match status" value="1"/>
</dbReference>
<feature type="transmembrane region" description="Helical" evidence="5">
    <location>
        <begin position="96"/>
        <end position="117"/>
    </location>
</feature>
<dbReference type="PANTHER" id="PTHR30136">
    <property type="entry name" value="HELIX-TURN-HELIX TRANSCRIPTIONAL REGULATOR, ICLR FAMILY"/>
    <property type="match status" value="1"/>
</dbReference>
<feature type="compositionally biased region" description="Basic residues" evidence="4">
    <location>
        <begin position="201"/>
        <end position="219"/>
    </location>
</feature>
<feature type="domain" description="IclR-ED" evidence="7">
    <location>
        <begin position="309"/>
        <end position="498"/>
    </location>
</feature>
<dbReference type="Pfam" id="PF09339">
    <property type="entry name" value="HTH_IclR"/>
    <property type="match status" value="1"/>
</dbReference>
<dbReference type="SUPFAM" id="SSF55781">
    <property type="entry name" value="GAF domain-like"/>
    <property type="match status" value="1"/>
</dbReference>
<accession>A0ABU2N9M6</accession>
<keyword evidence="5" id="KW-1133">Transmembrane helix</keyword>
<dbReference type="Pfam" id="PF01614">
    <property type="entry name" value="IclR_C"/>
    <property type="match status" value="1"/>
</dbReference>
<evidence type="ECO:0000256" key="5">
    <source>
        <dbReference type="SAM" id="Phobius"/>
    </source>
</evidence>
<dbReference type="InterPro" id="IPR036390">
    <property type="entry name" value="WH_DNA-bd_sf"/>
</dbReference>
<dbReference type="Gene3D" id="3.30.450.40">
    <property type="match status" value="1"/>
</dbReference>
<keyword evidence="1" id="KW-0805">Transcription regulation</keyword>
<dbReference type="SMART" id="SM00346">
    <property type="entry name" value="HTH_ICLR"/>
    <property type="match status" value="1"/>
</dbReference>
<name>A0ABU2N9M6_9PSEU</name>
<dbReference type="Proteomes" id="UP001183202">
    <property type="component" value="Unassembled WGS sequence"/>
</dbReference>
<dbReference type="InterPro" id="IPR005471">
    <property type="entry name" value="Tscrpt_reg_IclR_N"/>
</dbReference>
<protein>
    <submittedName>
        <fullName evidence="8">IclR family transcriptional regulator C-terminal domain-containing protein</fullName>
    </submittedName>
</protein>
<reference evidence="9" key="1">
    <citation type="submission" date="2023-07" db="EMBL/GenBank/DDBJ databases">
        <title>30 novel species of actinomycetes from the DSMZ collection.</title>
        <authorList>
            <person name="Nouioui I."/>
        </authorList>
    </citation>
    <scope>NUCLEOTIDE SEQUENCE [LARGE SCALE GENOMIC DNA]</scope>
    <source>
        <strain evidence="9">DSM 45834</strain>
    </source>
</reference>
<evidence type="ECO:0000256" key="1">
    <source>
        <dbReference type="ARBA" id="ARBA00023015"/>
    </source>
</evidence>
<feature type="compositionally biased region" description="Basic residues" evidence="4">
    <location>
        <begin position="174"/>
        <end position="193"/>
    </location>
</feature>
<feature type="domain" description="HTH iclR-type" evidence="6">
    <location>
        <begin position="247"/>
        <end position="308"/>
    </location>
</feature>
<keyword evidence="5" id="KW-0812">Transmembrane</keyword>
<evidence type="ECO:0000259" key="7">
    <source>
        <dbReference type="PROSITE" id="PS51078"/>
    </source>
</evidence>
<evidence type="ECO:0000256" key="2">
    <source>
        <dbReference type="ARBA" id="ARBA00023125"/>
    </source>
</evidence>
<feature type="transmembrane region" description="Helical" evidence="5">
    <location>
        <begin position="12"/>
        <end position="36"/>
    </location>
</feature>
<proteinExistence type="predicted"/>
<keyword evidence="3" id="KW-0804">Transcription</keyword>
<dbReference type="PANTHER" id="PTHR30136:SF24">
    <property type="entry name" value="HTH-TYPE TRANSCRIPTIONAL REPRESSOR ALLR"/>
    <property type="match status" value="1"/>
</dbReference>
<gene>
    <name evidence="8" type="ORF">RM445_09460</name>
</gene>
<feature type="transmembrane region" description="Helical" evidence="5">
    <location>
        <begin position="63"/>
        <end position="84"/>
    </location>
</feature>
<keyword evidence="9" id="KW-1185">Reference proteome</keyword>
<dbReference type="Pfam" id="PF06912">
    <property type="entry name" value="DUF1275"/>
    <property type="match status" value="1"/>
</dbReference>
<dbReference type="InterPro" id="IPR029016">
    <property type="entry name" value="GAF-like_dom_sf"/>
</dbReference>
<evidence type="ECO:0000256" key="4">
    <source>
        <dbReference type="SAM" id="MobiDB-lite"/>
    </source>
</evidence>
<dbReference type="SUPFAM" id="SSF46785">
    <property type="entry name" value="Winged helix' DNA-binding domain"/>
    <property type="match status" value="1"/>
</dbReference>
<sequence length="498" mass="53439">MITRLRHAPTASVHLALMLALTFATGIIDAVGYLGLDRVFTGNMTGNVVILGMALLGADELPVLGPLVALAGFVAGAAGGGRVLKGADGGWTRRVTGLFAVTALVEWVVGVGLLTGLRADDRPVQVGVVAVVGAAMGVQARDRPFPRRQGRADGCRHLDPHRARVGVGARFRHGRRHRATCRRRRPDPRRRSDRRGVAAMGRRRRLHRRGCRDGARHRHGCTGEQVGPATDVNLCGTMAAVTLAARRGPVERTLGILELVAERGGASARELSAALGLPLPTVYRLAKELVDTDYLVHIRSESRYELGYKLHRLGLSLHRQVGLSRALTDEIGRLHESTGFAAYLSILRGAELVIVHVVDSPDCPRLQPMRFGFHEAPHATAFGKILLADLSTAERDMYLARHGLRALTANTITERPTLDEELDAIARRGIAWEHEEFLAGWACAAVPVRGGDSALLGAVAVSAQPHRFAGDGDRLTARLRQVASRVGAGLRGPATAVG</sequence>